<evidence type="ECO:0000256" key="2">
    <source>
        <dbReference type="ARBA" id="ARBA00004477"/>
    </source>
</evidence>
<evidence type="ECO:0000256" key="1">
    <source>
        <dbReference type="ARBA" id="ARBA00001947"/>
    </source>
</evidence>
<protein>
    <submittedName>
        <fullName evidence="16">Fatty acid hydroxylase</fullName>
    </submittedName>
</protein>
<keyword evidence="12 14" id="KW-0472">Membrane</keyword>
<keyword evidence="4 14" id="KW-0812">Transmembrane</keyword>
<evidence type="ECO:0000256" key="14">
    <source>
        <dbReference type="SAM" id="Phobius"/>
    </source>
</evidence>
<keyword evidence="6" id="KW-0256">Endoplasmic reticulum</keyword>
<evidence type="ECO:0000256" key="4">
    <source>
        <dbReference type="ARBA" id="ARBA00022692"/>
    </source>
</evidence>
<comment type="caution">
    <text evidence="16">The sequence shown here is derived from an EMBL/GenBank/DDBJ whole genome shotgun (WGS) entry which is preliminary data.</text>
</comment>
<keyword evidence="7" id="KW-0276">Fatty acid metabolism</keyword>
<evidence type="ECO:0000313" key="16">
    <source>
        <dbReference type="EMBL" id="KAB8123284.1"/>
    </source>
</evidence>
<feature type="domain" description="Fatty acid hydroxylase" evidence="15">
    <location>
        <begin position="96"/>
        <end position="235"/>
    </location>
</feature>
<keyword evidence="9 14" id="KW-1133">Transmembrane helix</keyword>
<feature type="transmembrane region" description="Helical" evidence="14">
    <location>
        <begin position="59"/>
        <end position="83"/>
    </location>
</feature>
<reference evidence="16 17" key="1">
    <citation type="submission" date="2018-09" db="EMBL/GenBank/DDBJ databases">
        <title>Genome sequence and characterization of the bcs clusters for the production of nanocellulose from the low pH resistant strain Komagataeibacter medellinensis ID13488.</title>
        <authorList>
            <person name="Hernandez-Arriaga A.M."/>
            <person name="Del Cerro C."/>
            <person name="Urbina L."/>
            <person name="Eceiza A."/>
            <person name="Retegi A."/>
            <person name="Prieto M.A."/>
        </authorList>
    </citation>
    <scope>NUCLEOTIDE SEQUENCE [LARGE SCALE GENOMIC DNA]</scope>
    <source>
        <strain evidence="16 17">ID13488</strain>
    </source>
</reference>
<sequence>MPGIYGRSLGSHGSDQLVKKAQNNYHNSTSRISYMRRVGRNETDNMPIRLFKNPVFECMTLLSFPIFLVVWGLILSVALVYAFSHAFSVKSLVACFFVGWIIWFPMEYLLHRFLFHLKGTSVFVKSMVFLIHGNHHEQPNHPLRNLMPLSVSLPLAAVIWSGCVWLMGKGNGSAAAAGFICGYIGYDIIHYSCHQFPMKSKWLKKLKAHHIKHHYKDHDANYAITGIFIDDIFRTNMKQK</sequence>
<keyword evidence="3" id="KW-0444">Lipid biosynthesis</keyword>
<gene>
    <name evidence="16" type="ORF">D3W54_02630</name>
</gene>
<comment type="cofactor">
    <cofactor evidence="1">
        <name>Zn(2+)</name>
        <dbReference type="ChEBI" id="CHEBI:29105"/>
    </cofactor>
</comment>
<organism evidence="16 17">
    <name type="scientific">Komagataeibacter medellinensis</name>
    <dbReference type="NCBI Taxonomy" id="1177712"/>
    <lineage>
        <taxon>Bacteria</taxon>
        <taxon>Pseudomonadati</taxon>
        <taxon>Pseudomonadota</taxon>
        <taxon>Alphaproteobacteria</taxon>
        <taxon>Acetobacterales</taxon>
        <taxon>Acetobacteraceae</taxon>
        <taxon>Komagataeibacter</taxon>
    </lineage>
</organism>
<feature type="transmembrane region" description="Helical" evidence="14">
    <location>
        <begin position="146"/>
        <end position="168"/>
    </location>
</feature>
<keyword evidence="10" id="KW-0560">Oxidoreductase</keyword>
<evidence type="ECO:0000256" key="11">
    <source>
        <dbReference type="ARBA" id="ARBA00023098"/>
    </source>
</evidence>
<dbReference type="Pfam" id="PF04116">
    <property type="entry name" value="FA_hydroxylase"/>
    <property type="match status" value="1"/>
</dbReference>
<keyword evidence="5" id="KW-0479">Metal-binding</keyword>
<feature type="transmembrane region" description="Helical" evidence="14">
    <location>
        <begin position="174"/>
        <end position="193"/>
    </location>
</feature>
<comment type="subcellular location">
    <subcellularLocation>
        <location evidence="2">Endoplasmic reticulum membrane</location>
        <topology evidence="2">Multi-pass membrane protein</topology>
    </subcellularLocation>
</comment>
<evidence type="ECO:0000256" key="3">
    <source>
        <dbReference type="ARBA" id="ARBA00022516"/>
    </source>
</evidence>
<keyword evidence="17" id="KW-1185">Reference proteome</keyword>
<proteinExistence type="predicted"/>
<name>A0ABQ6VSW6_9PROT</name>
<evidence type="ECO:0000256" key="6">
    <source>
        <dbReference type="ARBA" id="ARBA00022824"/>
    </source>
</evidence>
<evidence type="ECO:0000256" key="7">
    <source>
        <dbReference type="ARBA" id="ARBA00022832"/>
    </source>
</evidence>
<keyword evidence="13" id="KW-0275">Fatty acid biosynthesis</keyword>
<dbReference type="EMBL" id="QYAZ01000001">
    <property type="protein sequence ID" value="KAB8123284.1"/>
    <property type="molecule type" value="Genomic_DNA"/>
</dbReference>
<dbReference type="PANTHER" id="PTHR12863">
    <property type="entry name" value="FATTY ACID HYDROXYLASE"/>
    <property type="match status" value="1"/>
</dbReference>
<evidence type="ECO:0000313" key="17">
    <source>
        <dbReference type="Proteomes" id="UP000427842"/>
    </source>
</evidence>
<evidence type="ECO:0000256" key="12">
    <source>
        <dbReference type="ARBA" id="ARBA00023136"/>
    </source>
</evidence>
<evidence type="ECO:0000259" key="15">
    <source>
        <dbReference type="Pfam" id="PF04116"/>
    </source>
</evidence>
<keyword evidence="8" id="KW-0862">Zinc</keyword>
<keyword evidence="11" id="KW-0443">Lipid metabolism</keyword>
<evidence type="ECO:0000256" key="8">
    <source>
        <dbReference type="ARBA" id="ARBA00022833"/>
    </source>
</evidence>
<evidence type="ECO:0000256" key="10">
    <source>
        <dbReference type="ARBA" id="ARBA00023002"/>
    </source>
</evidence>
<dbReference type="InterPro" id="IPR006694">
    <property type="entry name" value="Fatty_acid_hydroxylase"/>
</dbReference>
<feature type="transmembrane region" description="Helical" evidence="14">
    <location>
        <begin position="89"/>
        <end position="110"/>
    </location>
</feature>
<evidence type="ECO:0000256" key="9">
    <source>
        <dbReference type="ARBA" id="ARBA00022989"/>
    </source>
</evidence>
<evidence type="ECO:0000256" key="13">
    <source>
        <dbReference type="ARBA" id="ARBA00023160"/>
    </source>
</evidence>
<evidence type="ECO:0000256" key="5">
    <source>
        <dbReference type="ARBA" id="ARBA00022723"/>
    </source>
</evidence>
<dbReference type="PANTHER" id="PTHR12863:SF1">
    <property type="entry name" value="FATTY ACID 2-HYDROXYLASE"/>
    <property type="match status" value="1"/>
</dbReference>
<accession>A0ABQ6VSW6</accession>
<dbReference type="InterPro" id="IPR014430">
    <property type="entry name" value="Scs7"/>
</dbReference>
<dbReference type="Proteomes" id="UP000427842">
    <property type="component" value="Unassembled WGS sequence"/>
</dbReference>